<dbReference type="InterPro" id="IPR052348">
    <property type="entry name" value="Metallopeptidase_M50B"/>
</dbReference>
<dbReference type="KEGG" id="amt:Amet_2530"/>
<evidence type="ECO:0000256" key="1">
    <source>
        <dbReference type="ARBA" id="ARBA00001947"/>
    </source>
</evidence>
<evidence type="ECO:0000256" key="13">
    <source>
        <dbReference type="SAM" id="Phobius"/>
    </source>
</evidence>
<evidence type="ECO:0000256" key="12">
    <source>
        <dbReference type="ARBA" id="ARBA00023136"/>
    </source>
</evidence>
<evidence type="ECO:0000313" key="15">
    <source>
        <dbReference type="EMBL" id="ABR48683.1"/>
    </source>
</evidence>
<name>A6TR65_ALKMQ</name>
<dbReference type="GO" id="GO:0005886">
    <property type="term" value="C:plasma membrane"/>
    <property type="evidence" value="ECO:0007669"/>
    <property type="project" value="UniProtKB-SubCell"/>
</dbReference>
<keyword evidence="11" id="KW-0482">Metalloprotease</keyword>
<organism evidence="15 16">
    <name type="scientific">Alkaliphilus metalliredigens (strain QYMF)</name>
    <dbReference type="NCBI Taxonomy" id="293826"/>
    <lineage>
        <taxon>Bacteria</taxon>
        <taxon>Bacillati</taxon>
        <taxon>Bacillota</taxon>
        <taxon>Clostridia</taxon>
        <taxon>Peptostreptococcales</taxon>
        <taxon>Natronincolaceae</taxon>
        <taxon>Alkaliphilus</taxon>
    </lineage>
</organism>
<keyword evidence="9" id="KW-0862">Zinc</keyword>
<evidence type="ECO:0000256" key="11">
    <source>
        <dbReference type="ARBA" id="ARBA00023049"/>
    </source>
</evidence>
<evidence type="ECO:0000256" key="10">
    <source>
        <dbReference type="ARBA" id="ARBA00022989"/>
    </source>
</evidence>
<dbReference type="CDD" id="cd06158">
    <property type="entry name" value="S2P-M50_like_1"/>
    <property type="match status" value="1"/>
</dbReference>
<dbReference type="PANTHER" id="PTHR35864:SF1">
    <property type="entry name" value="ZINC METALLOPROTEASE YWHC-RELATED"/>
    <property type="match status" value="1"/>
</dbReference>
<comment type="subcellular location">
    <subcellularLocation>
        <location evidence="2">Cell membrane</location>
        <topology evidence="2">Multi-pass membrane protein</topology>
    </subcellularLocation>
</comment>
<evidence type="ECO:0000256" key="5">
    <source>
        <dbReference type="ARBA" id="ARBA00022670"/>
    </source>
</evidence>
<keyword evidence="5" id="KW-0645">Protease</keyword>
<keyword evidence="12 13" id="KW-0472">Membrane</keyword>
<evidence type="ECO:0000256" key="9">
    <source>
        <dbReference type="ARBA" id="ARBA00022833"/>
    </source>
</evidence>
<keyword evidence="7" id="KW-0479">Metal-binding</keyword>
<evidence type="ECO:0000256" key="7">
    <source>
        <dbReference type="ARBA" id="ARBA00022723"/>
    </source>
</evidence>
<dbReference type="STRING" id="293826.Amet_2530"/>
<dbReference type="Proteomes" id="UP000001572">
    <property type="component" value="Chromosome"/>
</dbReference>
<evidence type="ECO:0000256" key="2">
    <source>
        <dbReference type="ARBA" id="ARBA00004651"/>
    </source>
</evidence>
<evidence type="ECO:0000256" key="8">
    <source>
        <dbReference type="ARBA" id="ARBA00022801"/>
    </source>
</evidence>
<comment type="cofactor">
    <cofactor evidence="1">
        <name>Zn(2+)</name>
        <dbReference type="ChEBI" id="CHEBI:29105"/>
    </cofactor>
</comment>
<dbReference type="InterPro" id="IPR044537">
    <property type="entry name" value="Rip2-like"/>
</dbReference>
<keyword evidence="4" id="KW-1003">Cell membrane</keyword>
<feature type="domain" description="Peptidase M50" evidence="14">
    <location>
        <begin position="117"/>
        <end position="156"/>
    </location>
</feature>
<dbReference type="InterPro" id="IPR008915">
    <property type="entry name" value="Peptidase_M50"/>
</dbReference>
<dbReference type="EMBL" id="CP000724">
    <property type="protein sequence ID" value="ABR48683.1"/>
    <property type="molecule type" value="Genomic_DNA"/>
</dbReference>
<evidence type="ECO:0000313" key="16">
    <source>
        <dbReference type="Proteomes" id="UP000001572"/>
    </source>
</evidence>
<dbReference type="GO" id="GO:0008237">
    <property type="term" value="F:metallopeptidase activity"/>
    <property type="evidence" value="ECO:0007669"/>
    <property type="project" value="UniProtKB-KW"/>
</dbReference>
<dbReference type="AlphaFoldDB" id="A6TR65"/>
<sequence length="206" mass="23466">MPSLDLNRILMTLPGILIALSVHEFAHGYTAYLLGDPTAKQYKRLTLNPIAHIDIIGFLMLIFAGFGWAKPVPINPNYFTRRKLGYFLVSIAGPLSNVLLAIFFSFVLGFQVQYFSNAILNNILVYTIFINLVLAVFNMFPIPPLDGSKLLLIALPDKYEAKFFGLEKYSYIILILLLVFNIIDKVLFPIVNFLFQLLMIMLMYVF</sequence>
<proteinExistence type="inferred from homology"/>
<feature type="transmembrane region" description="Helical" evidence="13">
    <location>
        <begin position="50"/>
        <end position="72"/>
    </location>
</feature>
<dbReference type="RefSeq" id="WP_012063658.1">
    <property type="nucleotide sequence ID" value="NC_009633.1"/>
</dbReference>
<evidence type="ECO:0000256" key="4">
    <source>
        <dbReference type="ARBA" id="ARBA00022475"/>
    </source>
</evidence>
<dbReference type="eggNOG" id="COG1994">
    <property type="taxonomic scope" value="Bacteria"/>
</dbReference>
<gene>
    <name evidence="15" type="ordered locus">Amet_2530</name>
</gene>
<keyword evidence="16" id="KW-1185">Reference proteome</keyword>
<accession>A6TR65</accession>
<dbReference type="GO" id="GO:0006508">
    <property type="term" value="P:proteolysis"/>
    <property type="evidence" value="ECO:0007669"/>
    <property type="project" value="UniProtKB-KW"/>
</dbReference>
<keyword evidence="10 13" id="KW-1133">Transmembrane helix</keyword>
<reference evidence="16" key="1">
    <citation type="journal article" date="2016" name="Genome Announc.">
        <title>Complete genome sequence of Alkaliphilus metalliredigens strain QYMF, an alkaliphilic and metal-reducing bacterium isolated from borax-contaminated leachate ponds.</title>
        <authorList>
            <person name="Hwang C."/>
            <person name="Copeland A."/>
            <person name="Lucas S."/>
            <person name="Lapidus A."/>
            <person name="Barry K."/>
            <person name="Detter J.C."/>
            <person name="Glavina Del Rio T."/>
            <person name="Hammon N."/>
            <person name="Israni S."/>
            <person name="Dalin E."/>
            <person name="Tice H."/>
            <person name="Pitluck S."/>
            <person name="Chertkov O."/>
            <person name="Brettin T."/>
            <person name="Bruce D."/>
            <person name="Han C."/>
            <person name="Schmutz J."/>
            <person name="Larimer F."/>
            <person name="Land M.L."/>
            <person name="Hauser L."/>
            <person name="Kyrpides N."/>
            <person name="Mikhailova N."/>
            <person name="Ye Q."/>
            <person name="Zhou J."/>
            <person name="Richardson P."/>
            <person name="Fields M.W."/>
        </authorList>
    </citation>
    <scope>NUCLEOTIDE SEQUENCE [LARGE SCALE GENOMIC DNA]</scope>
    <source>
        <strain evidence="16">QYMF</strain>
    </source>
</reference>
<evidence type="ECO:0000256" key="3">
    <source>
        <dbReference type="ARBA" id="ARBA00007931"/>
    </source>
</evidence>
<feature type="transmembrane region" description="Helical" evidence="13">
    <location>
        <begin position="84"/>
        <end position="111"/>
    </location>
</feature>
<dbReference type="HOGENOM" id="CLU_086979_1_1_9"/>
<evidence type="ECO:0000256" key="6">
    <source>
        <dbReference type="ARBA" id="ARBA00022692"/>
    </source>
</evidence>
<keyword evidence="6 13" id="KW-0812">Transmembrane</keyword>
<dbReference type="PANTHER" id="PTHR35864">
    <property type="entry name" value="ZINC METALLOPROTEASE MJ0611-RELATED"/>
    <property type="match status" value="1"/>
</dbReference>
<comment type="similarity">
    <text evidence="3">Belongs to the peptidase M50B family.</text>
</comment>
<evidence type="ECO:0000259" key="14">
    <source>
        <dbReference type="Pfam" id="PF02163"/>
    </source>
</evidence>
<dbReference type="Pfam" id="PF02163">
    <property type="entry name" value="Peptidase_M50"/>
    <property type="match status" value="1"/>
</dbReference>
<dbReference type="GO" id="GO:0046872">
    <property type="term" value="F:metal ion binding"/>
    <property type="evidence" value="ECO:0007669"/>
    <property type="project" value="UniProtKB-KW"/>
</dbReference>
<keyword evidence="8" id="KW-0378">Hydrolase</keyword>
<feature type="transmembrane region" description="Helical" evidence="13">
    <location>
        <begin position="123"/>
        <end position="142"/>
    </location>
</feature>
<protein>
    <submittedName>
        <fullName evidence="15">Peptidase M50</fullName>
    </submittedName>
</protein>